<dbReference type="Gramene" id="TraesSYM6D03G03678090.1">
    <property type="protein sequence ID" value="TraesSYM6D03G03678090.1.CDS1"/>
    <property type="gene ID" value="TraesSYM6D03G03678090"/>
</dbReference>
<dbReference type="Gramene" id="TraesCS6D03G0498000.1">
    <property type="protein sequence ID" value="TraesCS6D03G0498000.1.CDS1"/>
    <property type="gene ID" value="TraesCS6D03G0498000"/>
</dbReference>
<dbReference type="AlphaFoldDB" id="A0A3B6QF49"/>
<feature type="compositionally biased region" description="Low complexity" evidence="1">
    <location>
        <begin position="16"/>
        <end position="29"/>
    </location>
</feature>
<reference evidence="2" key="1">
    <citation type="submission" date="2018-08" db="EMBL/GenBank/DDBJ databases">
        <authorList>
            <person name="Rossello M."/>
        </authorList>
    </citation>
    <scope>NUCLEOTIDE SEQUENCE [LARGE SCALE GENOMIC DNA]</scope>
    <source>
        <strain evidence="2">cv. Chinese Spring</strain>
    </source>
</reference>
<evidence type="ECO:0000256" key="1">
    <source>
        <dbReference type="SAM" id="MobiDB-lite"/>
    </source>
</evidence>
<organism evidence="2">
    <name type="scientific">Triticum aestivum</name>
    <name type="common">Wheat</name>
    <dbReference type="NCBI Taxonomy" id="4565"/>
    <lineage>
        <taxon>Eukaryota</taxon>
        <taxon>Viridiplantae</taxon>
        <taxon>Streptophyta</taxon>
        <taxon>Embryophyta</taxon>
        <taxon>Tracheophyta</taxon>
        <taxon>Spermatophyta</taxon>
        <taxon>Magnoliopsida</taxon>
        <taxon>Liliopsida</taxon>
        <taxon>Poales</taxon>
        <taxon>Poaceae</taxon>
        <taxon>BOP clade</taxon>
        <taxon>Pooideae</taxon>
        <taxon>Triticodae</taxon>
        <taxon>Triticeae</taxon>
        <taxon>Triticinae</taxon>
        <taxon>Triticum</taxon>
    </lineage>
</organism>
<protein>
    <submittedName>
        <fullName evidence="2">Uncharacterized protein</fullName>
    </submittedName>
</protein>
<dbReference type="Gramene" id="TraesROB_scaffold_076400_01G000100.1">
    <property type="protein sequence ID" value="TraesROB_scaffold_076400_01G000100.1"/>
    <property type="gene ID" value="TraesROB_scaffold_076400_01G000100"/>
</dbReference>
<feature type="region of interest" description="Disordered" evidence="1">
    <location>
        <begin position="92"/>
        <end position="130"/>
    </location>
</feature>
<dbReference type="Proteomes" id="UP000019116">
    <property type="component" value="Chromosome 6D"/>
</dbReference>
<dbReference type="EnsemblPlants" id="TraesCS6D02G200300.1">
    <property type="protein sequence ID" value="TraesCS6D02G200300.1.cds1"/>
    <property type="gene ID" value="TraesCS6D02G200300"/>
</dbReference>
<dbReference type="Gramene" id="TraesPARA_EIv1.0_2165730.1">
    <property type="protein sequence ID" value="TraesPARA_EIv1.0_2165730.1.CDS1"/>
    <property type="gene ID" value="TraesPARA_EIv1.0_2165730"/>
</dbReference>
<sequence length="130" mass="13779">MPLRVPPSRVPPEAPVQPVVQPHQQQPEVTPHRQLIPRPMPHLPIRSRRCASTAGGATPPPEALAQPMVHPDVSPWRRPTCLPICAVASPTAVSGPQSFLPPRGASIHSQGAAQPPASRGATQPSLFHLG</sequence>
<dbReference type="Gramene" id="TraesLDM6D03G03734640.1">
    <property type="protein sequence ID" value="TraesLDM6D03G03734640.1.CDS1"/>
    <property type="gene ID" value="TraesLDM6D03G03734640"/>
</dbReference>
<reference evidence="2" key="2">
    <citation type="submission" date="2018-10" db="UniProtKB">
        <authorList>
            <consortium name="EnsemblPlants"/>
        </authorList>
    </citation>
    <scope>IDENTIFICATION</scope>
</reference>
<dbReference type="Gramene" id="TraesMAC6D03G03728730.1">
    <property type="protein sequence ID" value="TraesMAC6D03G03728730.1.CDS1"/>
    <property type="gene ID" value="TraesMAC6D03G03728730"/>
</dbReference>
<dbReference type="Gramene" id="TraesCLE_scaffold_035839_01G000100.1">
    <property type="protein sequence ID" value="TraesCLE_scaffold_035839_01G000100.1"/>
    <property type="gene ID" value="TraesCLE_scaffold_035839_01G000100"/>
</dbReference>
<dbReference type="Gramene" id="TraesLAC6D03G03681410.1">
    <property type="protein sequence ID" value="TraesLAC6D03G03681410.1.CDS1"/>
    <property type="gene ID" value="TraesLAC6D03G03681410"/>
</dbReference>
<proteinExistence type="predicted"/>
<dbReference type="Gramene" id="TraesWEE_scaffold_032948_01G000100.1">
    <property type="protein sequence ID" value="TraesWEE_scaffold_032948_01G000100.1"/>
    <property type="gene ID" value="TraesWEE_scaffold_032948_01G000100"/>
</dbReference>
<accession>A0A3B6QF49</accession>
<name>A0A3B6QF49_WHEAT</name>
<keyword evidence="3" id="KW-1185">Reference proteome</keyword>
<feature type="compositionally biased region" description="Polar residues" evidence="1">
    <location>
        <begin position="120"/>
        <end position="130"/>
    </location>
</feature>
<evidence type="ECO:0000313" key="2">
    <source>
        <dbReference type="EnsemblPlants" id="TraesCS6D02G200300.1.cds1"/>
    </source>
</evidence>
<dbReference type="PaxDb" id="4565-Traes_6DL_3C3544A90.3"/>
<dbReference type="Gramene" id="TraesCS6D02G200300.1">
    <property type="protein sequence ID" value="TraesCS6D02G200300.1.cds1"/>
    <property type="gene ID" value="TraesCS6D02G200300"/>
</dbReference>
<dbReference type="Gramene" id="TraesCAD_scaffold_102868_01G000100.1">
    <property type="protein sequence ID" value="TraesCAD_scaffold_102868_01G000100.1"/>
    <property type="gene ID" value="TraesCAD_scaffold_102868_01G000100"/>
</dbReference>
<dbReference type="Gramene" id="TraesJUL6D03G03763640.1">
    <property type="protein sequence ID" value="TraesJUL6D03G03763640.1.CDS1"/>
    <property type="gene ID" value="TraesJUL6D03G03763640"/>
</dbReference>
<dbReference type="Gramene" id="TraesARI6D03G03694940.1">
    <property type="protein sequence ID" value="TraesARI6D03G03694940.1.CDS1"/>
    <property type="gene ID" value="TraesARI6D03G03694940"/>
</dbReference>
<dbReference type="Gramene" id="TraesNOR6D03G03771340.1">
    <property type="protein sequence ID" value="TraesNOR6D03G03771340.1.CDS1"/>
    <property type="gene ID" value="TraesNOR6D03G03771340"/>
</dbReference>
<feature type="compositionally biased region" description="Pro residues" evidence="1">
    <location>
        <begin position="1"/>
        <end position="15"/>
    </location>
</feature>
<dbReference type="Gramene" id="TraesJAG6D03G03713670.1">
    <property type="protein sequence ID" value="TraesJAG6D03G03713670.1.CDS1"/>
    <property type="gene ID" value="TraesJAG6D03G03713670"/>
</dbReference>
<dbReference type="Gramene" id="TraesSTA6D03G03723920.1">
    <property type="protein sequence ID" value="TraesSTA6D03G03723920.1.CDS1"/>
    <property type="gene ID" value="TraesSTA6D03G03723920"/>
</dbReference>
<evidence type="ECO:0000313" key="3">
    <source>
        <dbReference type="Proteomes" id="UP000019116"/>
    </source>
</evidence>
<feature type="region of interest" description="Disordered" evidence="1">
    <location>
        <begin position="1"/>
        <end position="71"/>
    </location>
</feature>